<name>A0ABQ2UZ54_9ACTN</name>
<reference evidence="2" key="1">
    <citation type="journal article" date="2019" name="Int. J. Syst. Evol. Microbiol.">
        <title>The Global Catalogue of Microorganisms (GCM) 10K type strain sequencing project: providing services to taxonomists for standard genome sequencing and annotation.</title>
        <authorList>
            <consortium name="The Broad Institute Genomics Platform"/>
            <consortium name="The Broad Institute Genome Sequencing Center for Infectious Disease"/>
            <person name="Wu L."/>
            <person name="Ma J."/>
        </authorList>
    </citation>
    <scope>NUCLEOTIDE SEQUENCE [LARGE SCALE GENOMIC DNA]</scope>
    <source>
        <strain evidence="2">JCM 3399</strain>
    </source>
</reference>
<gene>
    <name evidence="1" type="ORF">GCM10010211_27170</name>
</gene>
<proteinExistence type="predicted"/>
<accession>A0ABQ2UZ54</accession>
<sequence length="97" mass="10932">MPPDPALQGNPKESQLKRYEANIPRGALVETSRLLDFQVNVRADLQLGIRWGMFLALPFLGNVLVRSTDARWLPAVALATLAAVCRCRLRHQRRRAV</sequence>
<dbReference type="Proteomes" id="UP000654471">
    <property type="component" value="Unassembled WGS sequence"/>
</dbReference>
<dbReference type="RefSeq" id="WP_189299735.1">
    <property type="nucleotide sequence ID" value="NZ_BMRP01000008.1"/>
</dbReference>
<organism evidence="1 2">
    <name type="scientific">Streptomyces albospinus</name>
    <dbReference type="NCBI Taxonomy" id="285515"/>
    <lineage>
        <taxon>Bacteria</taxon>
        <taxon>Bacillati</taxon>
        <taxon>Actinomycetota</taxon>
        <taxon>Actinomycetes</taxon>
        <taxon>Kitasatosporales</taxon>
        <taxon>Streptomycetaceae</taxon>
        <taxon>Streptomyces</taxon>
    </lineage>
</organism>
<protein>
    <submittedName>
        <fullName evidence="1">Uncharacterized protein</fullName>
    </submittedName>
</protein>
<dbReference type="EMBL" id="BMRP01000008">
    <property type="protein sequence ID" value="GGU60873.1"/>
    <property type="molecule type" value="Genomic_DNA"/>
</dbReference>
<evidence type="ECO:0000313" key="2">
    <source>
        <dbReference type="Proteomes" id="UP000654471"/>
    </source>
</evidence>
<keyword evidence="2" id="KW-1185">Reference proteome</keyword>
<comment type="caution">
    <text evidence="1">The sequence shown here is derived from an EMBL/GenBank/DDBJ whole genome shotgun (WGS) entry which is preliminary data.</text>
</comment>
<evidence type="ECO:0000313" key="1">
    <source>
        <dbReference type="EMBL" id="GGU60873.1"/>
    </source>
</evidence>